<feature type="region of interest" description="Disordered" evidence="9">
    <location>
        <begin position="618"/>
        <end position="836"/>
    </location>
</feature>
<dbReference type="PANTHER" id="PTHR47792">
    <property type="entry name" value="PROTEIN SOK2-RELATED"/>
    <property type="match status" value="1"/>
</dbReference>
<evidence type="ECO:0000256" key="5">
    <source>
        <dbReference type="ARBA" id="ARBA00023125"/>
    </source>
</evidence>
<evidence type="ECO:0000256" key="1">
    <source>
        <dbReference type="ARBA" id="ARBA00007247"/>
    </source>
</evidence>
<feature type="compositionally biased region" description="Polar residues" evidence="9">
    <location>
        <begin position="207"/>
        <end position="217"/>
    </location>
</feature>
<feature type="compositionally biased region" description="Polar residues" evidence="9">
    <location>
        <begin position="453"/>
        <end position="462"/>
    </location>
</feature>
<feature type="region of interest" description="Disordered" evidence="9">
    <location>
        <begin position="207"/>
        <end position="246"/>
    </location>
</feature>
<evidence type="ECO:0000256" key="8">
    <source>
        <dbReference type="ARBA" id="ARBA00031907"/>
    </source>
</evidence>
<feature type="compositionally biased region" description="Polar residues" evidence="9">
    <location>
        <begin position="750"/>
        <end position="788"/>
    </location>
</feature>
<feature type="region of interest" description="Disordered" evidence="9">
    <location>
        <begin position="100"/>
        <end position="178"/>
    </location>
</feature>
<feature type="compositionally biased region" description="Low complexity" evidence="9">
    <location>
        <begin position="119"/>
        <end position="134"/>
    </location>
</feature>
<evidence type="ECO:0000256" key="2">
    <source>
        <dbReference type="ARBA" id="ARBA00019309"/>
    </source>
</evidence>
<proteinExistence type="inferred from homology"/>
<keyword evidence="7" id="KW-0183">Conidiation</keyword>
<dbReference type="VEuPathDB" id="FungiDB:PADG_05267"/>
<dbReference type="InterPro" id="IPR029790">
    <property type="entry name" value="EFG1/Phd1/StuA"/>
</dbReference>
<feature type="compositionally biased region" description="Low complexity" evidence="9">
    <location>
        <begin position="579"/>
        <end position="593"/>
    </location>
</feature>
<evidence type="ECO:0000259" key="10">
    <source>
        <dbReference type="PROSITE" id="PS51299"/>
    </source>
</evidence>
<dbReference type="Gene3D" id="3.10.260.10">
    <property type="entry name" value="Transcription regulator HTH, APSES-type DNA-binding domain"/>
    <property type="match status" value="1"/>
</dbReference>
<dbReference type="Pfam" id="PF04383">
    <property type="entry name" value="KilA-N"/>
    <property type="match status" value="1"/>
</dbReference>
<gene>
    <name evidence="11" type="ORF">ACO22_01677</name>
</gene>
<dbReference type="GO" id="GO:0005634">
    <property type="term" value="C:nucleus"/>
    <property type="evidence" value="ECO:0007669"/>
    <property type="project" value="TreeGrafter"/>
</dbReference>
<dbReference type="GO" id="GO:0045944">
    <property type="term" value="P:positive regulation of transcription by RNA polymerase II"/>
    <property type="evidence" value="ECO:0007669"/>
    <property type="project" value="TreeGrafter"/>
</dbReference>
<dbReference type="GO" id="GO:0048315">
    <property type="term" value="P:conidium formation"/>
    <property type="evidence" value="ECO:0007669"/>
    <property type="project" value="UniProtKB-KW"/>
</dbReference>
<dbReference type="GO" id="GO:0030435">
    <property type="term" value="P:sporulation resulting in formation of a cellular spore"/>
    <property type="evidence" value="ECO:0007669"/>
    <property type="project" value="UniProtKB-KW"/>
</dbReference>
<evidence type="ECO:0000313" key="11">
    <source>
        <dbReference type="EMBL" id="ODH40224.1"/>
    </source>
</evidence>
<evidence type="ECO:0000256" key="4">
    <source>
        <dbReference type="ARBA" id="ARBA00023015"/>
    </source>
</evidence>
<feature type="compositionally biased region" description="Polar residues" evidence="9">
    <location>
        <begin position="100"/>
        <end position="118"/>
    </location>
</feature>
<keyword evidence="3" id="KW-0749">Sporulation</keyword>
<dbReference type="VEuPathDB" id="FungiDB:PABG_04648"/>
<dbReference type="Proteomes" id="UP000242814">
    <property type="component" value="Unassembled WGS sequence"/>
</dbReference>
<feature type="region of interest" description="Disordered" evidence="9">
    <location>
        <begin position="449"/>
        <end position="519"/>
    </location>
</feature>
<dbReference type="InterPro" id="IPR036887">
    <property type="entry name" value="HTH_APSES_sf"/>
</dbReference>
<dbReference type="SUPFAM" id="SSF54616">
    <property type="entry name" value="DNA-binding domain of Mlu1-box binding protein MBP1"/>
    <property type="match status" value="1"/>
</dbReference>
<feature type="compositionally biased region" description="Polar residues" evidence="9">
    <location>
        <begin position="647"/>
        <end position="658"/>
    </location>
</feature>
<evidence type="ECO:0000313" key="12">
    <source>
        <dbReference type="Proteomes" id="UP000242814"/>
    </source>
</evidence>
<feature type="region of interest" description="Disordered" evidence="9">
    <location>
        <begin position="549"/>
        <end position="604"/>
    </location>
</feature>
<keyword evidence="6" id="KW-0804">Transcription</keyword>
<feature type="compositionally biased region" description="Polar residues" evidence="9">
    <location>
        <begin position="566"/>
        <end position="578"/>
    </location>
</feature>
<evidence type="ECO:0000256" key="6">
    <source>
        <dbReference type="ARBA" id="ARBA00023163"/>
    </source>
</evidence>
<sequence length="849" mass="90828">MQSSEYPPTCSDTVFETNLDLHLRVSILNPQFRFRFRHIFASDIQPMPISSVLSTVCANLELPSISQVQTRFPIDVPWYNHHAAERPLLGSDKLPALTFPHTQPLSASGRTGSQDSLISTTSSSGSNSAGAVVSYFPRGPTGEAKNPPPSSSDGAGGVPSRYSLESTSQPDYLAGGTVSDVYSHSQTSLGSMNQTQPYLDVHTSHLSSAQPYSSHGTPATGIPPYQYSQPPVLQSGSSYSSTGSSSYPSYGYSNGVTSPQSATQAVTNALTAHVPAQILPLPAMTANTPSSHAYMPGPSSHGQSYLTHTFDTTGQIPPPGAKPRVTATLWEDEGSLCFQVEAKGVCVARREDNQMINGTKLLNVAGMTRGRRDGILKSEKVRNVVKIGPMHLKGVWIPFERALEFANKEKITEDLYPLFVHEISALLYPQPTNPPSRGGALTTRNDQRRFEASQASRSSHGGQPSPLHHHHSMHAPLTSHLSQPPHSIGSHSGSARPGLDRSHTFPTPPTSASSLIGIGNHGGSYEWPAQSMGSSVQSSQALSIDTGLTNARSIPTTPATTPPGANLQSMQSYHQGQPSYDSSKSYYSTTPTSQAQYASHHALTQQSNMSRYGQSISANPYMKHSMGPPSGRTEVTSEPIPNETRADQYSHSQGNGQVSHGPGEGEADHDNESDYINDNNTAYSANRGSYTYTTNPSATSLSGEHPHLSPELTDSTSHQNGSDSRITSRTSSQSHWQQGYHTPPRPAPPSSNLYNVMSDTRGAATNGTTGDSYSTSSNGPSAYPSLNGSGKRMRDDDEQDQTPLSETQNGDSTYDHKRRKPLVDNVGGPVGGTALGMPNVKAAVVPRRR</sequence>
<protein>
    <recommendedName>
        <fullName evidence="2">Cell pattern formation-associated protein stuA</fullName>
    </recommendedName>
    <alternativeName>
        <fullName evidence="8">Stunted protein A</fullName>
    </alternativeName>
</protein>
<feature type="compositionally biased region" description="Polar residues" evidence="9">
    <location>
        <begin position="712"/>
        <end position="740"/>
    </location>
</feature>
<dbReference type="PANTHER" id="PTHR47792:SF1">
    <property type="entry name" value="PROTEIN SOK2-RELATED"/>
    <property type="match status" value="1"/>
</dbReference>
<feature type="compositionally biased region" description="Polar residues" evidence="9">
    <location>
        <begin position="676"/>
        <end position="702"/>
    </location>
</feature>
<feature type="domain" description="HTH APSES-type" evidence="10">
    <location>
        <begin position="324"/>
        <end position="430"/>
    </location>
</feature>
<dbReference type="InterPro" id="IPR018004">
    <property type="entry name" value="KilA/APSES_HTH"/>
</dbReference>
<name>A0A1D2JKY6_PARBR</name>
<organism evidence="11 12">
    <name type="scientific">Paracoccidioides brasiliensis</name>
    <dbReference type="NCBI Taxonomy" id="121759"/>
    <lineage>
        <taxon>Eukaryota</taxon>
        <taxon>Fungi</taxon>
        <taxon>Dikarya</taxon>
        <taxon>Ascomycota</taxon>
        <taxon>Pezizomycotina</taxon>
        <taxon>Eurotiomycetes</taxon>
        <taxon>Eurotiomycetidae</taxon>
        <taxon>Onygenales</taxon>
        <taxon>Ajellomycetaceae</taxon>
        <taxon>Paracoccidioides</taxon>
    </lineage>
</organism>
<evidence type="ECO:0000256" key="7">
    <source>
        <dbReference type="ARBA" id="ARBA00023321"/>
    </source>
</evidence>
<feature type="compositionally biased region" description="Low complexity" evidence="9">
    <location>
        <begin position="235"/>
        <end position="246"/>
    </location>
</feature>
<comment type="similarity">
    <text evidence="1">Belongs to the EFG1/PHD1/stuA family.</text>
</comment>
<feature type="compositionally biased region" description="Polar residues" evidence="9">
    <location>
        <begin position="594"/>
        <end position="604"/>
    </location>
</feature>
<dbReference type="EMBL" id="LZYO01000043">
    <property type="protein sequence ID" value="ODH40224.1"/>
    <property type="molecule type" value="Genomic_DNA"/>
</dbReference>
<feature type="compositionally biased region" description="Polar residues" evidence="9">
    <location>
        <begin position="801"/>
        <end position="812"/>
    </location>
</feature>
<dbReference type="GO" id="GO:0043565">
    <property type="term" value="F:sequence-specific DNA binding"/>
    <property type="evidence" value="ECO:0007669"/>
    <property type="project" value="TreeGrafter"/>
</dbReference>
<evidence type="ECO:0000256" key="3">
    <source>
        <dbReference type="ARBA" id="ARBA00022969"/>
    </source>
</evidence>
<evidence type="ECO:0000256" key="9">
    <source>
        <dbReference type="SAM" id="MobiDB-lite"/>
    </source>
</evidence>
<dbReference type="InterPro" id="IPR003163">
    <property type="entry name" value="Tscrpt_reg_HTH_APSES-type"/>
</dbReference>
<comment type="caution">
    <text evidence="11">The sequence shown here is derived from an EMBL/GenBank/DDBJ whole genome shotgun (WGS) entry which is preliminary data.</text>
</comment>
<dbReference type="AlphaFoldDB" id="A0A1D2JKY6"/>
<dbReference type="PROSITE" id="PS51299">
    <property type="entry name" value="HTH_APSES"/>
    <property type="match status" value="1"/>
</dbReference>
<feature type="compositionally biased region" description="Polar residues" evidence="9">
    <location>
        <begin position="479"/>
        <end position="493"/>
    </location>
</feature>
<dbReference type="SMART" id="SM01252">
    <property type="entry name" value="KilA-N"/>
    <property type="match status" value="1"/>
</dbReference>
<dbReference type="GO" id="GO:0003700">
    <property type="term" value="F:DNA-binding transcription factor activity"/>
    <property type="evidence" value="ECO:0007669"/>
    <property type="project" value="TreeGrafter"/>
</dbReference>
<reference evidence="11 12" key="1">
    <citation type="submission" date="2016-06" db="EMBL/GenBank/DDBJ databases">
        <authorList>
            <person name="Kjaerup R.B."/>
            <person name="Dalgaard T.S."/>
            <person name="Juul-Madsen H.R."/>
        </authorList>
    </citation>
    <scope>NUCLEOTIDE SEQUENCE [LARGE SCALE GENOMIC DNA]</scope>
    <source>
        <strain evidence="11 12">Pb300</strain>
    </source>
</reference>
<keyword evidence="4" id="KW-0805">Transcription regulation</keyword>
<accession>A0A1D2JKY6</accession>
<keyword evidence="5" id="KW-0238">DNA-binding</keyword>